<organism evidence="1">
    <name type="scientific">Tetraodon nigroviridis</name>
    <name type="common">Spotted green pufferfish</name>
    <name type="synonym">Chelonodon nigroviridis</name>
    <dbReference type="NCBI Taxonomy" id="99883"/>
    <lineage>
        <taxon>Eukaryota</taxon>
        <taxon>Metazoa</taxon>
        <taxon>Chordata</taxon>
        <taxon>Craniata</taxon>
        <taxon>Vertebrata</taxon>
        <taxon>Euteleostomi</taxon>
        <taxon>Actinopterygii</taxon>
        <taxon>Neopterygii</taxon>
        <taxon>Teleostei</taxon>
        <taxon>Neoteleostei</taxon>
        <taxon>Acanthomorphata</taxon>
        <taxon>Eupercaria</taxon>
        <taxon>Tetraodontiformes</taxon>
        <taxon>Tetradontoidea</taxon>
        <taxon>Tetraodontidae</taxon>
        <taxon>Tetraodon</taxon>
    </lineage>
</organism>
<accession>Q4T6W0</accession>
<reference evidence="1" key="2">
    <citation type="submission" date="2004-02" db="EMBL/GenBank/DDBJ databases">
        <authorList>
            <consortium name="Genoscope"/>
            <consortium name="Whitehead Institute Centre for Genome Research"/>
        </authorList>
    </citation>
    <scope>NUCLEOTIDE SEQUENCE</scope>
</reference>
<dbReference type="KEGG" id="tng:GSTEN00006088G001"/>
<name>Q4T6W0_TETNG</name>
<reference evidence="1" key="1">
    <citation type="journal article" date="2004" name="Nature">
        <title>Genome duplication in the teleost fish Tetraodon nigroviridis reveals the early vertebrate proto-karyotype.</title>
        <authorList>
            <person name="Jaillon O."/>
            <person name="Aury J.-M."/>
            <person name="Brunet F."/>
            <person name="Petit J.-L."/>
            <person name="Stange-Thomann N."/>
            <person name="Mauceli E."/>
            <person name="Bouneau L."/>
            <person name="Fischer C."/>
            <person name="Ozouf-Costaz C."/>
            <person name="Bernot A."/>
            <person name="Nicaud S."/>
            <person name="Jaffe D."/>
            <person name="Fisher S."/>
            <person name="Lutfalla G."/>
            <person name="Dossat C."/>
            <person name="Segurens B."/>
            <person name="Dasilva C."/>
            <person name="Salanoubat M."/>
            <person name="Levy M."/>
            <person name="Boudet N."/>
            <person name="Castellano S."/>
            <person name="Anthouard V."/>
            <person name="Jubin C."/>
            <person name="Castelli V."/>
            <person name="Katinka M."/>
            <person name="Vacherie B."/>
            <person name="Biemont C."/>
            <person name="Skalli Z."/>
            <person name="Cattolico L."/>
            <person name="Poulain J."/>
            <person name="De Berardinis V."/>
            <person name="Cruaud C."/>
            <person name="Duprat S."/>
            <person name="Brottier P."/>
            <person name="Coutanceau J.-P."/>
            <person name="Gouzy J."/>
            <person name="Parra G."/>
            <person name="Lardier G."/>
            <person name="Chapple C."/>
            <person name="McKernan K.J."/>
            <person name="McEwan P."/>
            <person name="Bosak S."/>
            <person name="Kellis M."/>
            <person name="Volff J.-N."/>
            <person name="Guigo R."/>
            <person name="Zody M.C."/>
            <person name="Mesirov J."/>
            <person name="Lindblad-Toh K."/>
            <person name="Birren B."/>
            <person name="Nusbaum C."/>
            <person name="Kahn D."/>
            <person name="Robinson-Rechavi M."/>
            <person name="Laudet V."/>
            <person name="Schachter V."/>
            <person name="Quetier F."/>
            <person name="Saurin W."/>
            <person name="Scarpelli C."/>
            <person name="Wincker P."/>
            <person name="Lander E.S."/>
            <person name="Weissenbach J."/>
            <person name="Roest Crollius H."/>
        </authorList>
    </citation>
    <scope>NUCLEOTIDE SEQUENCE [LARGE SCALE GENOMIC DNA]</scope>
</reference>
<feature type="non-terminal residue" evidence="1">
    <location>
        <position position="1"/>
    </location>
</feature>
<proteinExistence type="predicted"/>
<comment type="caution">
    <text evidence="1">The sequence shown here is derived from an EMBL/GenBank/DDBJ whole genome shotgun (WGS) entry which is preliminary data.</text>
</comment>
<gene>
    <name evidence="1" type="ORF">GSTENG00006088001</name>
</gene>
<evidence type="ECO:0000313" key="1">
    <source>
        <dbReference type="EMBL" id="CAF91372.1"/>
    </source>
</evidence>
<protein>
    <submittedName>
        <fullName evidence="1">(spotted green pufferfish) hypothetical protein</fullName>
    </submittedName>
</protein>
<sequence length="59" mass="6330">ASRQPSGALLKQIQGPVVRQGWRHAITNRRLLVVAGTRCTGPDVAASAILVSMTVKQQH</sequence>
<dbReference type="EMBL" id="CAAE01008550">
    <property type="protein sequence ID" value="CAF91372.1"/>
    <property type="molecule type" value="Genomic_DNA"/>
</dbReference>
<dbReference type="AlphaFoldDB" id="Q4T6W0"/>